<dbReference type="PANTHER" id="PTHR43861">
    <property type="entry name" value="TRANS-ACONITATE 2-METHYLTRANSFERASE-RELATED"/>
    <property type="match status" value="1"/>
</dbReference>
<evidence type="ECO:0000313" key="3">
    <source>
        <dbReference type="Proteomes" id="UP000593994"/>
    </source>
</evidence>
<dbReference type="CDD" id="cd02440">
    <property type="entry name" value="AdoMet_MTases"/>
    <property type="match status" value="1"/>
</dbReference>
<gene>
    <name evidence="2" type="ORF">HUE88_13520</name>
</gene>
<keyword evidence="2" id="KW-0808">Transferase</keyword>
<dbReference type="GO" id="GO:0032259">
    <property type="term" value="P:methylation"/>
    <property type="evidence" value="ECO:0007669"/>
    <property type="project" value="UniProtKB-KW"/>
</dbReference>
<dbReference type="AlphaFoldDB" id="A0A7S7LV93"/>
<name>A0A7S7LV93_9BACT</name>
<sequence>MKISSEFSKHALDYNTYNVIQNKVIEKLLSTVKHKPKNILDLGCGSGSVCKAIDWDYEHFTGVDFAPGMLELHPKSKKIESVYGDFNDEALFDNLLTYKYDYIFSASALQWANSLESVFASIKQLNAPVALAIFTSNTFRTLNETASISSLLRSADEVNELQKKYFNADFEILNYKLEFESTRDMFKYIKKSGVSGARKILSYKESKKLLNEYPLNYLEFEVAFIYTR</sequence>
<dbReference type="PANTHER" id="PTHR43861:SF1">
    <property type="entry name" value="TRANS-ACONITATE 2-METHYLTRANSFERASE"/>
    <property type="match status" value="1"/>
</dbReference>
<dbReference type="EMBL" id="CP054492">
    <property type="protein sequence ID" value="QOY52081.1"/>
    <property type="molecule type" value="Genomic_DNA"/>
</dbReference>
<dbReference type="InterPro" id="IPR013216">
    <property type="entry name" value="Methyltransf_11"/>
</dbReference>
<accession>A0A7S7LV93</accession>
<keyword evidence="2" id="KW-0489">Methyltransferase</keyword>
<dbReference type="Gene3D" id="3.40.50.150">
    <property type="entry name" value="Vaccinia Virus protein VP39"/>
    <property type="match status" value="1"/>
</dbReference>
<proteinExistence type="predicted"/>
<organism evidence="2 3">
    <name type="scientific">Candidatus Sulfurimonas baltica</name>
    <dbReference type="NCBI Taxonomy" id="2740404"/>
    <lineage>
        <taxon>Bacteria</taxon>
        <taxon>Pseudomonadati</taxon>
        <taxon>Campylobacterota</taxon>
        <taxon>Epsilonproteobacteria</taxon>
        <taxon>Campylobacterales</taxon>
        <taxon>Sulfurimonadaceae</taxon>
        <taxon>Sulfurimonas</taxon>
    </lineage>
</organism>
<evidence type="ECO:0000259" key="1">
    <source>
        <dbReference type="Pfam" id="PF08241"/>
    </source>
</evidence>
<dbReference type="Pfam" id="PF08241">
    <property type="entry name" value="Methyltransf_11"/>
    <property type="match status" value="1"/>
</dbReference>
<dbReference type="RefSeq" id="WP_194369803.1">
    <property type="nucleotide sequence ID" value="NZ_CP054492.1"/>
</dbReference>
<reference evidence="2 3" key="1">
    <citation type="submission" date="2020-05" db="EMBL/GenBank/DDBJ databases">
        <title>Sulfurimonas marisnigri, sp. nov., and Sulfurimonas baltica, sp. nov., manganese oxide reducing chemolithoautotrophs of the class Epsilonproteobacteria isolated from the pelagic redoxclines of the Black and Baltic Seas and emended description of the genus Sulfurimonas.</title>
        <authorList>
            <person name="Henkel J.V."/>
            <person name="Laudan C."/>
            <person name="Werner J."/>
            <person name="Neu T."/>
            <person name="Plewe S."/>
            <person name="Sproer C."/>
            <person name="Bunk B."/>
            <person name="Schulz-Vogt H.N."/>
        </authorList>
    </citation>
    <scope>NUCLEOTIDE SEQUENCE [LARGE SCALE GENOMIC DNA]</scope>
    <source>
        <strain evidence="2 3">GD2</strain>
    </source>
</reference>
<feature type="domain" description="Methyltransferase type 11" evidence="1">
    <location>
        <begin position="40"/>
        <end position="128"/>
    </location>
</feature>
<evidence type="ECO:0000313" key="2">
    <source>
        <dbReference type="EMBL" id="QOY52081.1"/>
    </source>
</evidence>
<dbReference type="GO" id="GO:0008757">
    <property type="term" value="F:S-adenosylmethionine-dependent methyltransferase activity"/>
    <property type="evidence" value="ECO:0007669"/>
    <property type="project" value="InterPro"/>
</dbReference>
<dbReference type="KEGG" id="sbal:HUE88_13520"/>
<dbReference type="InterPro" id="IPR029063">
    <property type="entry name" value="SAM-dependent_MTases_sf"/>
</dbReference>
<protein>
    <submittedName>
        <fullName evidence="2">Methyltransferase domain-containing protein</fullName>
    </submittedName>
</protein>
<keyword evidence="3" id="KW-1185">Reference proteome</keyword>
<dbReference type="SUPFAM" id="SSF53335">
    <property type="entry name" value="S-adenosyl-L-methionine-dependent methyltransferases"/>
    <property type="match status" value="1"/>
</dbReference>
<dbReference type="Proteomes" id="UP000593994">
    <property type="component" value="Chromosome"/>
</dbReference>